<dbReference type="PANTHER" id="PTHR43734">
    <property type="entry name" value="PHYTOENE DESATURASE"/>
    <property type="match status" value="1"/>
</dbReference>
<sequence>MELYDAVIIGGGLAGLTASIYLARADLSVLVLEKANHLGGRALTVQKSGASLNLGVHALYRDGAGEAILRELGVKLKGAYPPASAGAMWNNRVYTLPSKPLELIASKLFSFSEKMELTRLLLKLGKMDPKQIGQISLKEWAEREIRHPMLRHVVYSVSRANSFVPHPELHLAGPAVRQLQQTFGGKAFYIDGGWGALVDDLRERAIRAGVTIIRQKKAVEVEHDGTVRRIRCTDGDVFETPHVVIATGPKEAYDLVKNANSTSIAKWKVAAKPIRAACLDLVLHHLPDRGSNFIAGFWLDQPLFYNFPSTVAKFSGDGSVVIHLIKHLGTNESQPESDLLQLEKAMDLVQPGWRKEEKTRQFLPNLTVAHDFNRVDKSGVNHGPAIPEIHGLYVAGDWTGHGELLADASFASAKRAAQAIIADNRSRGGELRVGEGKTI</sequence>
<feature type="domain" description="Amine oxidase" evidence="2">
    <location>
        <begin position="13"/>
        <end position="253"/>
    </location>
</feature>
<dbReference type="PANTHER" id="PTHR43734:SF1">
    <property type="entry name" value="PHYTOENE DESATURASE"/>
    <property type="match status" value="1"/>
</dbReference>
<dbReference type="InterPro" id="IPR036188">
    <property type="entry name" value="FAD/NAD-bd_sf"/>
</dbReference>
<reference evidence="3 4" key="1">
    <citation type="submission" date="2020-08" db="EMBL/GenBank/DDBJ databases">
        <title>Cohnella phylogeny.</title>
        <authorList>
            <person name="Dunlap C."/>
        </authorList>
    </citation>
    <scope>NUCLEOTIDE SEQUENCE [LARGE SCALE GENOMIC DNA]</scope>
    <source>
        <strain evidence="3 4">DSM 28246</strain>
    </source>
</reference>
<protein>
    <submittedName>
        <fullName evidence="3">NAD(P)/FAD-dependent oxidoreductase</fullName>
    </submittedName>
</protein>
<name>A0A7X0RNI8_9BACL</name>
<comment type="similarity">
    <text evidence="1">Belongs to the carotenoid/retinoid oxidoreductase family. CrtN subfamily.</text>
</comment>
<dbReference type="PRINTS" id="PR00469">
    <property type="entry name" value="PNDRDTASEII"/>
</dbReference>
<dbReference type="Pfam" id="PF01593">
    <property type="entry name" value="Amino_oxidase"/>
    <property type="match status" value="1"/>
</dbReference>
<proteinExistence type="inferred from homology"/>
<keyword evidence="4" id="KW-1185">Reference proteome</keyword>
<evidence type="ECO:0000313" key="3">
    <source>
        <dbReference type="EMBL" id="MBB6669349.1"/>
    </source>
</evidence>
<dbReference type="GO" id="GO:0016491">
    <property type="term" value="F:oxidoreductase activity"/>
    <property type="evidence" value="ECO:0007669"/>
    <property type="project" value="InterPro"/>
</dbReference>
<dbReference type="EMBL" id="JACJVP010000001">
    <property type="protein sequence ID" value="MBB6669349.1"/>
    <property type="molecule type" value="Genomic_DNA"/>
</dbReference>
<dbReference type="Proteomes" id="UP000547209">
    <property type="component" value="Unassembled WGS sequence"/>
</dbReference>
<dbReference type="Gene3D" id="3.50.50.60">
    <property type="entry name" value="FAD/NAD(P)-binding domain"/>
    <property type="match status" value="1"/>
</dbReference>
<evidence type="ECO:0000313" key="4">
    <source>
        <dbReference type="Proteomes" id="UP000547209"/>
    </source>
</evidence>
<organism evidence="3 4">
    <name type="scientific">Cohnella nanjingensis</name>
    <dbReference type="NCBI Taxonomy" id="1387779"/>
    <lineage>
        <taxon>Bacteria</taxon>
        <taxon>Bacillati</taxon>
        <taxon>Bacillota</taxon>
        <taxon>Bacilli</taxon>
        <taxon>Bacillales</taxon>
        <taxon>Paenibacillaceae</taxon>
        <taxon>Cohnella</taxon>
    </lineage>
</organism>
<evidence type="ECO:0000256" key="1">
    <source>
        <dbReference type="ARBA" id="ARBA00038322"/>
    </source>
</evidence>
<comment type="caution">
    <text evidence="3">The sequence shown here is derived from an EMBL/GenBank/DDBJ whole genome shotgun (WGS) entry which is preliminary data.</text>
</comment>
<accession>A0A7X0RNI8</accession>
<gene>
    <name evidence="3" type="ORF">H7C19_01470</name>
</gene>
<dbReference type="AlphaFoldDB" id="A0A7X0RNI8"/>
<dbReference type="InterPro" id="IPR002937">
    <property type="entry name" value="Amino_oxidase"/>
</dbReference>
<dbReference type="RefSeq" id="WP_185140763.1">
    <property type="nucleotide sequence ID" value="NZ_JACJVP010000001.1"/>
</dbReference>
<dbReference type="SUPFAM" id="SSF51905">
    <property type="entry name" value="FAD/NAD(P)-binding domain"/>
    <property type="match status" value="1"/>
</dbReference>
<evidence type="ECO:0000259" key="2">
    <source>
        <dbReference type="Pfam" id="PF01593"/>
    </source>
</evidence>
<dbReference type="Gene3D" id="3.90.660.50">
    <property type="match status" value="1"/>
</dbReference>